<dbReference type="AlphaFoldDB" id="A0A836HUT1"/>
<feature type="compositionally biased region" description="Low complexity" evidence="1">
    <location>
        <begin position="246"/>
        <end position="255"/>
    </location>
</feature>
<dbReference type="GeneID" id="92514837"/>
<dbReference type="GO" id="GO:0030140">
    <property type="term" value="C:trans-Golgi network transport vesicle"/>
    <property type="evidence" value="ECO:0007669"/>
    <property type="project" value="TreeGrafter"/>
</dbReference>
<feature type="compositionally biased region" description="Low complexity" evidence="1">
    <location>
        <begin position="629"/>
        <end position="644"/>
    </location>
</feature>
<dbReference type="GO" id="GO:0005802">
    <property type="term" value="C:trans-Golgi network"/>
    <property type="evidence" value="ECO:0007669"/>
    <property type="project" value="TreeGrafter"/>
</dbReference>
<feature type="region of interest" description="Disordered" evidence="1">
    <location>
        <begin position="24"/>
        <end position="128"/>
    </location>
</feature>
<comment type="caution">
    <text evidence="2">The sequence shown here is derived from an EMBL/GenBank/DDBJ whole genome shotgun (WGS) entry which is preliminary data.</text>
</comment>
<dbReference type="EMBL" id="JAFEUZ010000014">
    <property type="protein sequence ID" value="KAG5483295.1"/>
    <property type="molecule type" value="Genomic_DNA"/>
</dbReference>
<feature type="compositionally biased region" description="Polar residues" evidence="1">
    <location>
        <begin position="42"/>
        <end position="51"/>
    </location>
</feature>
<dbReference type="GO" id="GO:0005768">
    <property type="term" value="C:endosome"/>
    <property type="evidence" value="ECO:0007669"/>
    <property type="project" value="TreeGrafter"/>
</dbReference>
<feature type="compositionally biased region" description="Gly residues" evidence="1">
    <location>
        <begin position="551"/>
        <end position="561"/>
    </location>
</feature>
<reference evidence="3" key="1">
    <citation type="journal article" date="2021" name="Microbiol. Resour. Announc.">
        <title>LGAAP: Leishmaniinae Genome Assembly and Annotation Pipeline.</title>
        <authorList>
            <person name="Almutairi H."/>
            <person name="Urbaniak M.D."/>
            <person name="Bates M.D."/>
            <person name="Jariyapan N."/>
            <person name="Kwakye-Nuako G."/>
            <person name="Thomaz-Soccol V."/>
            <person name="Al-Salem W.S."/>
            <person name="Dillon R.J."/>
            <person name="Bates P.A."/>
            <person name="Gatherer D."/>
        </authorList>
    </citation>
    <scope>NUCLEOTIDE SEQUENCE [LARGE SCALE GENOMIC DNA]</scope>
</reference>
<organism evidence="2 3">
    <name type="scientific">Leishmania martiniquensis</name>
    <dbReference type="NCBI Taxonomy" id="1580590"/>
    <lineage>
        <taxon>Eukaryota</taxon>
        <taxon>Discoba</taxon>
        <taxon>Euglenozoa</taxon>
        <taxon>Kinetoplastea</taxon>
        <taxon>Metakinetoplastina</taxon>
        <taxon>Trypanosomatida</taxon>
        <taxon>Trypanosomatidae</taxon>
        <taxon>Leishmaniinae</taxon>
        <taxon>Leishmania</taxon>
    </lineage>
</organism>
<feature type="region of interest" description="Disordered" evidence="1">
    <location>
        <begin position="546"/>
        <end position="596"/>
    </location>
</feature>
<feature type="region of interest" description="Disordered" evidence="1">
    <location>
        <begin position="609"/>
        <end position="644"/>
    </location>
</feature>
<protein>
    <submittedName>
        <fullName evidence="2">Uncharacterized protein</fullName>
    </submittedName>
</protein>
<feature type="region of interest" description="Disordered" evidence="1">
    <location>
        <begin position="145"/>
        <end position="180"/>
    </location>
</feature>
<gene>
    <name evidence="2" type="ORF">LSCM1_04837</name>
</gene>
<feature type="compositionally biased region" description="Basic and acidic residues" evidence="1">
    <location>
        <begin position="611"/>
        <end position="620"/>
    </location>
</feature>
<sequence length="765" mass="78430">MGVALRAARATATCESSLTTAAAVDDQSAAPTPSGAIPVQALSPSGCTPASTEGDVVHGRPDGHPATPHSPAGERDGSPKPLNARDQVTSVAQPLELAPGIPPSACRGLSEAPKGSSHSSTPARSCGLHPVRPSARFISDFPSATAAAAEGGDGVRDRGETGQDDESNGESLLGTNSDAYWGGALHASAPALPPSQPPPEVSQQRTLVYVTPKATSTAAGAEHQPAAKTTQELVPAFSGGTRKHSPPSTSVSPSPRARGVPQAALSETGEAHEAVLAESYAQSGEKAQRLLQQALAEPPRASRAPTRTECGHGLITAPGRMVDASLAAVGSAGARPPETAAKLCGSSGAAGQSQNVRQQASWTETPVSPEHLSRPDAEAASPFSPPAPLAASAAHAGPPAPLAPLSSSPAEAPSAAAIGVESASAAVGVHSAVRHAAAPTPVKSVDMQQQTVTTRKHSLPLLCCVNEGPAKDSPPEQQQQQRRKAMEHRIAQLEAALFLQRQTEQRHLRDVEEVPADYFEIAMDGDEACLGVTVVRNVKRRSRGYQRYRPQGGGCHGGGDGVEGRGAAAFDERGRGASSQAQGSVRSVPAPQDSRLPVPASAIHWAAAFRDSGRSRDTESGRACGSLRGSEAMPAGPAPGASSASYTQLADRRYGWAATPAVVAPTDPRYSRATTSFLIGADWRYQRIYVDTMYFPKAGVDSASQGAEAAHNSHEEGSGQVGVACSAPEALARSESPSAAPTAAVWCASLANSLSADVFPCRSLH</sequence>
<evidence type="ECO:0000256" key="1">
    <source>
        <dbReference type="SAM" id="MobiDB-lite"/>
    </source>
</evidence>
<feature type="region of interest" description="Disordered" evidence="1">
    <location>
        <begin position="185"/>
        <end position="204"/>
    </location>
</feature>
<feature type="region of interest" description="Disordered" evidence="1">
    <location>
        <begin position="237"/>
        <end position="271"/>
    </location>
</feature>
<name>A0A836HUT1_9TRYP</name>
<dbReference type="Proteomes" id="UP000673552">
    <property type="component" value="Unassembled WGS sequence"/>
</dbReference>
<feature type="compositionally biased region" description="Pro residues" evidence="1">
    <location>
        <begin position="191"/>
        <end position="200"/>
    </location>
</feature>
<dbReference type="PANTHER" id="PTHR23211:SF0">
    <property type="entry name" value="TRANS-GOLGI NETWORK INTEGRAL MEMBRANE PROTEIN 2"/>
    <property type="match status" value="1"/>
</dbReference>
<feature type="compositionally biased region" description="Polar residues" evidence="1">
    <location>
        <begin position="349"/>
        <end position="366"/>
    </location>
</feature>
<dbReference type="PANTHER" id="PTHR23211">
    <property type="entry name" value="TRANS-GOLGI NETWORK INTEGRAL MEMBRANE PROTEIN TGN38"/>
    <property type="match status" value="1"/>
</dbReference>
<feature type="compositionally biased region" description="Low complexity" evidence="1">
    <location>
        <begin position="389"/>
        <end position="410"/>
    </location>
</feature>
<evidence type="ECO:0000313" key="2">
    <source>
        <dbReference type="EMBL" id="KAG5483295.1"/>
    </source>
</evidence>
<evidence type="ECO:0000313" key="3">
    <source>
        <dbReference type="Proteomes" id="UP000673552"/>
    </source>
</evidence>
<accession>A0A836HUT1</accession>
<feature type="compositionally biased region" description="Polar residues" evidence="1">
    <location>
        <begin position="169"/>
        <end position="178"/>
    </location>
</feature>
<dbReference type="OrthoDB" id="267126at2759"/>
<feature type="region of interest" description="Disordered" evidence="1">
    <location>
        <begin position="466"/>
        <end position="485"/>
    </location>
</feature>
<feature type="region of interest" description="Disordered" evidence="1">
    <location>
        <begin position="333"/>
        <end position="410"/>
    </location>
</feature>
<reference evidence="3" key="2">
    <citation type="journal article" date="2021" name="Sci. Data">
        <title>Chromosome-scale genome sequencing, assembly and annotation of six genomes from subfamily Leishmaniinae.</title>
        <authorList>
            <person name="Almutairi H."/>
            <person name="Urbaniak M.D."/>
            <person name="Bates M.D."/>
            <person name="Jariyapan N."/>
            <person name="Kwakye-Nuako G."/>
            <person name="Thomaz Soccol V."/>
            <person name="Al-Salem W.S."/>
            <person name="Dillon R.J."/>
            <person name="Bates P.A."/>
            <person name="Gatherer D."/>
        </authorList>
    </citation>
    <scope>NUCLEOTIDE SEQUENCE [LARGE SCALE GENOMIC DNA]</scope>
</reference>
<dbReference type="RefSeq" id="XP_067180098.1">
    <property type="nucleotide sequence ID" value="XM_067322325.1"/>
</dbReference>
<proteinExistence type="predicted"/>
<dbReference type="KEGG" id="lmat:92514837"/>
<keyword evidence="3" id="KW-1185">Reference proteome</keyword>